<dbReference type="Pfam" id="PF02626">
    <property type="entry name" value="CT_A_B"/>
    <property type="match status" value="1"/>
</dbReference>
<dbReference type="SMART" id="SM00797">
    <property type="entry name" value="AHS2"/>
    <property type="match status" value="1"/>
</dbReference>
<evidence type="ECO:0000256" key="1">
    <source>
        <dbReference type="ARBA" id="ARBA00022741"/>
    </source>
</evidence>
<keyword evidence="2 5" id="KW-0378">Hydrolase</keyword>
<protein>
    <submittedName>
        <fullName evidence="5">Allophanate hydrolase</fullName>
    </submittedName>
</protein>
<evidence type="ECO:0000313" key="5">
    <source>
        <dbReference type="EMBL" id="RUO62148.1"/>
    </source>
</evidence>
<comment type="caution">
    <text evidence="5">The sequence shown here is derived from an EMBL/GenBank/DDBJ whole genome shotgun (WGS) entry which is preliminary data.</text>
</comment>
<dbReference type="NCBIfam" id="TIGR00724">
    <property type="entry name" value="urea_amlyse_rel"/>
    <property type="match status" value="1"/>
</dbReference>
<keyword evidence="3" id="KW-0067">ATP-binding</keyword>
<evidence type="ECO:0000256" key="3">
    <source>
        <dbReference type="ARBA" id="ARBA00022840"/>
    </source>
</evidence>
<dbReference type="RefSeq" id="WP_126754111.1">
    <property type="nucleotide sequence ID" value="NZ_PIPY01000004.1"/>
</dbReference>
<dbReference type="InterPro" id="IPR029000">
    <property type="entry name" value="Cyclophilin-like_dom_sf"/>
</dbReference>
<dbReference type="SUPFAM" id="SSF50891">
    <property type="entry name" value="Cyclophilin-like"/>
    <property type="match status" value="1"/>
</dbReference>
<dbReference type="EMBL" id="PIPY01000004">
    <property type="protein sequence ID" value="RUO62148.1"/>
    <property type="molecule type" value="Genomic_DNA"/>
</dbReference>
<dbReference type="PANTHER" id="PTHR43309">
    <property type="entry name" value="5-OXOPROLINASE SUBUNIT C"/>
    <property type="match status" value="1"/>
</dbReference>
<dbReference type="GO" id="GO:0005524">
    <property type="term" value="F:ATP binding"/>
    <property type="evidence" value="ECO:0007669"/>
    <property type="project" value="UniProtKB-KW"/>
</dbReference>
<dbReference type="InterPro" id="IPR052708">
    <property type="entry name" value="PxpC"/>
</dbReference>
<dbReference type="PANTHER" id="PTHR43309:SF4">
    <property type="entry name" value="CARBOXYLTRANSFERASE DOMAIN-CONTAINING PROTEIN"/>
    <property type="match status" value="1"/>
</dbReference>
<evidence type="ECO:0000313" key="6">
    <source>
        <dbReference type="Proteomes" id="UP000288259"/>
    </source>
</evidence>
<dbReference type="GO" id="GO:0016787">
    <property type="term" value="F:hydrolase activity"/>
    <property type="evidence" value="ECO:0007669"/>
    <property type="project" value="UniProtKB-KW"/>
</dbReference>
<keyword evidence="6" id="KW-1185">Reference proteome</keyword>
<feature type="domain" description="Carboxyltransferase" evidence="4">
    <location>
        <begin position="26"/>
        <end position="306"/>
    </location>
</feature>
<dbReference type="InterPro" id="IPR003778">
    <property type="entry name" value="CT_A_B"/>
</dbReference>
<dbReference type="Gene3D" id="2.40.100.10">
    <property type="entry name" value="Cyclophilin-like"/>
    <property type="match status" value="1"/>
</dbReference>
<reference evidence="6" key="1">
    <citation type="journal article" date="2018" name="Front. Microbiol.">
        <title>Genome-Based Analysis Reveals the Taxonomy and Diversity of the Family Idiomarinaceae.</title>
        <authorList>
            <person name="Liu Y."/>
            <person name="Lai Q."/>
            <person name="Shao Z."/>
        </authorList>
    </citation>
    <scope>NUCLEOTIDE SEQUENCE [LARGE SCALE GENOMIC DNA]</scope>
    <source>
        <strain evidence="6">CVS-6</strain>
    </source>
</reference>
<organism evidence="5 6">
    <name type="scientific">Pseudidiomarina insulisalsae</name>
    <dbReference type="NCBI Taxonomy" id="575789"/>
    <lineage>
        <taxon>Bacteria</taxon>
        <taxon>Pseudomonadati</taxon>
        <taxon>Pseudomonadota</taxon>
        <taxon>Gammaproteobacteria</taxon>
        <taxon>Alteromonadales</taxon>
        <taxon>Idiomarinaceae</taxon>
        <taxon>Pseudidiomarina</taxon>
    </lineage>
</organism>
<sequence length="314" mass="34493">MTEVLQVQRPGLLATLQDYGRYGHLAEGITHGGPMDERAFLWGNRLLGNAFNAAQIEITLGQFQATFLQETLFVVTGADFPLKLNGAPVKTWRVVRAQAGDQLQLGVNDRGLRCYLAVAGGFQADPVFGSVATVVRDELGGLRQNGSPLQAGDKLTTGQPRTKTLETRRPSSRLNLTIAKQPTLSVVPAAQWSQFSRAAREQFVGQSYEVTAKQDRMGIRLSGAEALPDVPEGMISEPLPMGSIQVPANGQPIVMMNDHQTLGGYPKIGVLSWTSRSVLAQLPAGRKVQFRWQGLEEAQRELRQVWRFFNITRN</sequence>
<evidence type="ECO:0000256" key="2">
    <source>
        <dbReference type="ARBA" id="ARBA00022801"/>
    </source>
</evidence>
<name>A0A432YMM2_9GAMM</name>
<proteinExistence type="predicted"/>
<evidence type="ECO:0000259" key="4">
    <source>
        <dbReference type="SMART" id="SM00797"/>
    </source>
</evidence>
<dbReference type="AlphaFoldDB" id="A0A432YMM2"/>
<dbReference type="OrthoDB" id="9768696at2"/>
<dbReference type="Proteomes" id="UP000288259">
    <property type="component" value="Unassembled WGS sequence"/>
</dbReference>
<accession>A0A432YMM2</accession>
<gene>
    <name evidence="5" type="ORF">CWI71_04670</name>
</gene>
<keyword evidence="1" id="KW-0547">Nucleotide-binding</keyword>